<dbReference type="SUPFAM" id="SSF50494">
    <property type="entry name" value="Trypsin-like serine proteases"/>
    <property type="match status" value="1"/>
</dbReference>
<protein>
    <submittedName>
        <fullName evidence="3">Magnetosome protein</fullName>
    </submittedName>
</protein>
<dbReference type="AlphaFoldDB" id="G8IQU2"/>
<evidence type="ECO:0000256" key="2">
    <source>
        <dbReference type="ARBA" id="ARBA00022801"/>
    </source>
</evidence>
<dbReference type="GO" id="GO:0006508">
    <property type="term" value="P:proteolysis"/>
    <property type="evidence" value="ECO:0007669"/>
    <property type="project" value="UniProtKB-KW"/>
</dbReference>
<dbReference type="PANTHER" id="PTHR43343">
    <property type="entry name" value="PEPTIDASE S12"/>
    <property type="match status" value="1"/>
</dbReference>
<evidence type="ECO:0000256" key="1">
    <source>
        <dbReference type="ARBA" id="ARBA00022670"/>
    </source>
</evidence>
<evidence type="ECO:0000313" key="3">
    <source>
        <dbReference type="EMBL" id="AET24915.1"/>
    </source>
</evidence>
<organism evidence="3">
    <name type="scientific">Desulfamplus magnetovallimortis BW-1</name>
    <dbReference type="NCBI Taxonomy" id="1073250"/>
    <lineage>
        <taxon>Bacteria</taxon>
        <taxon>Pseudomonadati</taxon>
        <taxon>Thermodesulfobacteriota</taxon>
        <taxon>Desulfobacteria</taxon>
        <taxon>Desulfobacterales</taxon>
        <taxon>Desulfobacteraceae</taxon>
        <taxon>Desulfamplus</taxon>
    </lineage>
</organism>
<keyword evidence="2" id="KW-0378">Hydrolase</keyword>
<sequence length="280" mass="30096">MVKQISKFVLLVFLLLLAIFQVGYIAVHYLFKTDNTELASSTPIKDSNIVLTSAASGNLSQAVKNVRASVVYITGRKITTVLPSQPNVLISFAEPVSLPGDKMGSGIIIDSRGYILTNYHVVSQITDIQATLFGIEGQTFPCTVVSIHPEVDLAVIKITTNFLLPTATLGNSDMVEVTDEVMAVGCPFSLEQSVTHGIISDTSRTVDIDGRRYEDLLQTDAVINSGNSGGALINMRGEVIGINVAIYAPSRVYCGVGFAIPINRAKLILMKVQYLQGEGV</sequence>
<dbReference type="Gene3D" id="2.40.10.120">
    <property type="match status" value="1"/>
</dbReference>
<dbReference type="EMBL" id="JN830637">
    <property type="protein sequence ID" value="AET24915.1"/>
    <property type="molecule type" value="Genomic_DNA"/>
</dbReference>
<gene>
    <name evidence="3" type="primary">mamO*</name>
</gene>
<name>G8IQU2_9BACT</name>
<dbReference type="InterPro" id="IPR051201">
    <property type="entry name" value="Chloro_Bact_Ser_Proteases"/>
</dbReference>
<dbReference type="InterPro" id="IPR001940">
    <property type="entry name" value="Peptidase_S1C"/>
</dbReference>
<accession>G8IQU2</accession>
<dbReference type="PRINTS" id="PR00834">
    <property type="entry name" value="PROTEASES2C"/>
</dbReference>
<reference evidence="3" key="1">
    <citation type="journal article" date="2011" name="Science">
        <title>A cultured greigite-producing magnetotactic bacterium in a novel group of sulfate-reducing bacteria.</title>
        <authorList>
            <person name="Lefevre C.T."/>
            <person name="Menguy N."/>
            <person name="Abreu F."/>
            <person name="Lins U."/>
            <person name="Posfai M."/>
            <person name="Prozorov T."/>
            <person name="Pignol D."/>
            <person name="Frankel R.B."/>
            <person name="Bazylinski D.A."/>
        </authorList>
    </citation>
    <scope>NUCLEOTIDE SEQUENCE</scope>
    <source>
        <strain evidence="3">BW-1</strain>
    </source>
</reference>
<dbReference type="GO" id="GO:0004252">
    <property type="term" value="F:serine-type endopeptidase activity"/>
    <property type="evidence" value="ECO:0007669"/>
    <property type="project" value="InterPro"/>
</dbReference>
<proteinExistence type="predicted"/>
<dbReference type="PANTHER" id="PTHR43343:SF3">
    <property type="entry name" value="PROTEASE DO-LIKE 8, CHLOROPLASTIC"/>
    <property type="match status" value="1"/>
</dbReference>
<dbReference type="InterPro" id="IPR009003">
    <property type="entry name" value="Peptidase_S1_PA"/>
</dbReference>
<dbReference type="Pfam" id="PF13365">
    <property type="entry name" value="Trypsin_2"/>
    <property type="match status" value="1"/>
</dbReference>
<keyword evidence="1" id="KW-0645">Protease</keyword>